<keyword evidence="1" id="KW-0479">Metal-binding</keyword>
<accession>A0A9W9YEA8</accession>
<evidence type="ECO:0000259" key="5">
    <source>
        <dbReference type="PROSITE" id="PS50865"/>
    </source>
</evidence>
<dbReference type="GO" id="GO:0000981">
    <property type="term" value="F:DNA-binding transcription factor activity, RNA polymerase II-specific"/>
    <property type="evidence" value="ECO:0007669"/>
    <property type="project" value="TreeGrafter"/>
</dbReference>
<evidence type="ECO:0000256" key="2">
    <source>
        <dbReference type="ARBA" id="ARBA00022771"/>
    </source>
</evidence>
<dbReference type="PANTHER" id="PTHR10237">
    <property type="entry name" value="DEFORMED EPIDERMAL AUTOREGULATORY FACTOR 1 HOMOLOG SUPPRESSIN"/>
    <property type="match status" value="1"/>
</dbReference>
<evidence type="ECO:0000313" key="6">
    <source>
        <dbReference type="EMBL" id="KAJ7337098.1"/>
    </source>
</evidence>
<dbReference type="PROSITE" id="PS50865">
    <property type="entry name" value="ZF_MYND_2"/>
    <property type="match status" value="2"/>
</dbReference>
<evidence type="ECO:0000256" key="4">
    <source>
        <dbReference type="PROSITE-ProRule" id="PRU00134"/>
    </source>
</evidence>
<dbReference type="OrthoDB" id="10041188at2759"/>
<evidence type="ECO:0000256" key="1">
    <source>
        <dbReference type="ARBA" id="ARBA00022723"/>
    </source>
</evidence>
<evidence type="ECO:0000313" key="7">
    <source>
        <dbReference type="Proteomes" id="UP001163046"/>
    </source>
</evidence>
<dbReference type="PANTHER" id="PTHR10237:SF14">
    <property type="entry name" value="MYND-TYPE DOMAIN-CONTAINING PROTEIN"/>
    <property type="match status" value="1"/>
</dbReference>
<dbReference type="Pfam" id="PF14737">
    <property type="entry name" value="DUF4470"/>
    <property type="match status" value="1"/>
</dbReference>
<proteinExistence type="predicted"/>
<dbReference type="GO" id="GO:0005634">
    <property type="term" value="C:nucleus"/>
    <property type="evidence" value="ECO:0007669"/>
    <property type="project" value="TreeGrafter"/>
</dbReference>
<dbReference type="Pfam" id="PF01753">
    <property type="entry name" value="zf-MYND"/>
    <property type="match status" value="2"/>
</dbReference>
<keyword evidence="3" id="KW-0862">Zinc</keyword>
<feature type="domain" description="MYND-type" evidence="5">
    <location>
        <begin position="57"/>
        <end position="95"/>
    </location>
</feature>
<dbReference type="PROSITE" id="PS01360">
    <property type="entry name" value="ZF_MYND_1"/>
    <property type="match status" value="1"/>
</dbReference>
<dbReference type="EMBL" id="MU827781">
    <property type="protein sequence ID" value="KAJ7337098.1"/>
    <property type="molecule type" value="Genomic_DNA"/>
</dbReference>
<feature type="domain" description="MYND-type" evidence="5">
    <location>
        <begin position="7"/>
        <end position="48"/>
    </location>
</feature>
<dbReference type="InterPro" id="IPR002893">
    <property type="entry name" value="Znf_MYND"/>
</dbReference>
<dbReference type="Gene3D" id="6.10.140.2220">
    <property type="match status" value="2"/>
</dbReference>
<dbReference type="SUPFAM" id="SSF144232">
    <property type="entry name" value="HIT/MYND zinc finger-like"/>
    <property type="match status" value="2"/>
</dbReference>
<sequence length="595" mass="67879">MLKKDKCWRCDTICSSPSPKIPCSGCGVASYCSDECKHSDVFRHQVDCQTAALKRRCSGCGKEKTGLKPCGSCRQAWYCDKECQTKSWPTHKVHCQLISTKTEELSRKLKSVYDYKKLTPSLGTVYYWGNTPAVDLINLPLNEGCHYSNPLSILACGVGDPRNVVLSLSQLPGDYKEELTFVLNDISACVMARTVLILYMLIKGGGQIARSVTQMWYSLRLSEEDHQLVISTLQELIQASSLEELTRGTMKIEQDQLHKLVQVWRTWLDLSSRKGNWITEARRRKFESDPGSKDGIDLYLKEIPKEHKKSASDWFANGILLPKESRKGLTRENFTLTGNLDIFNGNEAPFAFTYIMDPSVIPFISWDYKDVKQFSHSASILKMYSEYVGHVLKKCAMTLAKGQVKFHVLLCNCMEMTPFLPPDRKYDRVTTSNIADYVPLTSVLDMSKPLLNTVNSSAVIITEFLNWHGHASLNLKEQLLFLQMVMSQSFRQKVLEDTQNRAIAYSEGMVGFMDYHDNSEELVQFLRAALLVSEVPGKRNRRRTWKSVADYNGLIARNFLRCQNQVFPAKWMNNCRRVTMMSGYDRAVEWIINPK</sequence>
<dbReference type="InterPro" id="IPR027974">
    <property type="entry name" value="DUF4470"/>
</dbReference>
<organism evidence="6 7">
    <name type="scientific">Desmophyllum pertusum</name>
    <dbReference type="NCBI Taxonomy" id="174260"/>
    <lineage>
        <taxon>Eukaryota</taxon>
        <taxon>Metazoa</taxon>
        <taxon>Cnidaria</taxon>
        <taxon>Anthozoa</taxon>
        <taxon>Hexacorallia</taxon>
        <taxon>Scleractinia</taxon>
        <taxon>Caryophylliina</taxon>
        <taxon>Caryophylliidae</taxon>
        <taxon>Desmophyllum</taxon>
    </lineage>
</organism>
<protein>
    <recommendedName>
        <fullName evidence="5">MYND-type domain-containing protein</fullName>
    </recommendedName>
</protein>
<name>A0A9W9YEA8_9CNID</name>
<dbReference type="InterPro" id="IPR024119">
    <property type="entry name" value="TF_DEAF-1"/>
</dbReference>
<evidence type="ECO:0000256" key="3">
    <source>
        <dbReference type="ARBA" id="ARBA00022833"/>
    </source>
</evidence>
<keyword evidence="2 4" id="KW-0863">Zinc-finger</keyword>
<keyword evidence="7" id="KW-1185">Reference proteome</keyword>
<dbReference type="GO" id="GO:0008270">
    <property type="term" value="F:zinc ion binding"/>
    <property type="evidence" value="ECO:0007669"/>
    <property type="project" value="UniProtKB-KW"/>
</dbReference>
<dbReference type="Proteomes" id="UP001163046">
    <property type="component" value="Unassembled WGS sequence"/>
</dbReference>
<reference evidence="6" key="1">
    <citation type="submission" date="2023-01" db="EMBL/GenBank/DDBJ databases">
        <title>Genome assembly of the deep-sea coral Lophelia pertusa.</title>
        <authorList>
            <person name="Herrera S."/>
            <person name="Cordes E."/>
        </authorList>
    </citation>
    <scope>NUCLEOTIDE SEQUENCE</scope>
    <source>
        <strain evidence="6">USNM1676648</strain>
        <tissue evidence="6">Polyp</tissue>
    </source>
</reference>
<dbReference type="AlphaFoldDB" id="A0A9W9YEA8"/>
<comment type="caution">
    <text evidence="6">The sequence shown here is derived from an EMBL/GenBank/DDBJ whole genome shotgun (WGS) entry which is preliminary data.</text>
</comment>
<gene>
    <name evidence="6" type="ORF">OS493_009950</name>
</gene>